<dbReference type="SUPFAM" id="SSF82714">
    <property type="entry name" value="Multidrug efflux transporter AcrB TolC docking domain, DN and DC subdomains"/>
    <property type="match status" value="2"/>
</dbReference>
<protein>
    <submittedName>
        <fullName evidence="1">Acriflavin resistance protein</fullName>
    </submittedName>
</protein>
<gene>
    <name evidence="1" type="ORF">BED41_13540</name>
</gene>
<reference evidence="1" key="1">
    <citation type="submission" date="2016-08" db="EMBL/GenBank/DDBJ databases">
        <title>Complete genome of Cloacibacillus porcorum.</title>
        <authorList>
            <person name="Looft T."/>
            <person name="Bayles D.O."/>
            <person name="Alt D.P."/>
        </authorList>
    </citation>
    <scope>NUCLEOTIDE SEQUENCE [LARGE SCALE GENOMIC DNA]</scope>
    <source>
        <strain evidence="1">CL-84</strain>
    </source>
</reference>
<dbReference type="GO" id="GO:0005886">
    <property type="term" value="C:plasma membrane"/>
    <property type="evidence" value="ECO:0007669"/>
    <property type="project" value="TreeGrafter"/>
</dbReference>
<dbReference type="PANTHER" id="PTHR32063:SF0">
    <property type="entry name" value="SWARMING MOTILITY PROTEIN SWRC"/>
    <property type="match status" value="1"/>
</dbReference>
<dbReference type="KEGG" id="cpor:BED41_13540"/>
<dbReference type="STRING" id="1197717.BED41_13540"/>
<dbReference type="PRINTS" id="PR00702">
    <property type="entry name" value="ACRIFLAVINRP"/>
</dbReference>
<accession>A0A1B2I7U2</accession>
<evidence type="ECO:0000313" key="2">
    <source>
        <dbReference type="Proteomes" id="UP000093044"/>
    </source>
</evidence>
<dbReference type="InterPro" id="IPR001036">
    <property type="entry name" value="Acrflvin-R"/>
</dbReference>
<dbReference type="GO" id="GO:0042910">
    <property type="term" value="F:xenobiotic transmembrane transporter activity"/>
    <property type="evidence" value="ECO:0007669"/>
    <property type="project" value="TreeGrafter"/>
</dbReference>
<dbReference type="AlphaFoldDB" id="A0A1B2I7U2"/>
<sequence length="1027" mass="113068">MKITEISLRRPVTVLILTIATVIFGTYSYLNMGVERMPNVEFPIVVVRTTMDGASPAIIDNDVTDVLEARINTIEGIKNMSSSSYEGRSVIVVEFELDRNIDFAAADVRGKVSMATGQLPDDCDDPQVDKYDPSDRPIMNIAVKNDGRTDMKTLSRYVDKIVTERLQTVKGVGGIQLAGFRDREMRVWLRPEALESYRLTTKDIKNAIYNKHVELPAGRVETGTKEYGIRIEGEYSSAAELEYLPVAVRNGAVIRLRDVARVEDGFEDQRSGSLYEGKPTIMVMVRKQKGANEVLLSRLVKERIGELNQTAPAGTSLVVVSDNAKFILSSMNGVFWDIIISICLTSVIMFIFLRTLRATFIAVITIPVCLLGSMSVLYWMGITINNMSMMGLSLAVGMVVDATTVVMENITRHKESGKSAFRAAEDGTNEVAFAVLAGAATTLAVFVPVAFMGGMMGRFFNSFGVTVAMTISISLIISITLTPFLCSRLMGRNQKTTALQRNMERPFLWLEDRYRTALAFSVGHRRTILFSALALFALGITFATSLGTEFFPSEDQGRLRVQVELPADTGLEVTDSVTKEMVDMIQQDKAVAYTYGIVGSGAGEEVYKSTINIELIDRKLRPNAATVMRRLREKLVRFRDADIKMGTWGGSDITLVIQGPTSESLADIGDLIKKDLAENARGLVDITTDLQMNKPRINLTLNRALADDLNVSIRDLSDEMLTWFAGDQSGSFNEGGYRYDITIRSEKEGRDDPEKVLKTLITTKSGETIPAEGLVKSSIGMAPNVIKRYNRQRSLQIGANVEGISPGEGILIMEEVFRKYAPQDGTYSMVPTGDSENMKESFGYMSVALIFAIILVYMVMAIQFESFIHPLTVMFSLPLMTAGSFGLLALTGLRLSVMSFMGIILLVGVVVNNAILLVDFINQLRASGDDKITAVLKAGPLRLRAILMTTVSTMIGSLPVALALSEGGEVRQPMSVAVIGGLFTSTLLTLLVIPVVYLILDDLMDKVHVKIRRYNAYRRLKQQGGRA</sequence>
<dbReference type="SUPFAM" id="SSF82693">
    <property type="entry name" value="Multidrug efflux transporter AcrB pore domain, PN1, PN2, PC1 and PC2 subdomains"/>
    <property type="match status" value="3"/>
</dbReference>
<dbReference type="Gene3D" id="3.30.70.1320">
    <property type="entry name" value="Multidrug efflux transporter AcrB pore domain like"/>
    <property type="match status" value="1"/>
</dbReference>
<dbReference type="EMBL" id="CP016757">
    <property type="protein sequence ID" value="ANZ46026.1"/>
    <property type="molecule type" value="Genomic_DNA"/>
</dbReference>
<evidence type="ECO:0000313" key="1">
    <source>
        <dbReference type="EMBL" id="ANZ46026.1"/>
    </source>
</evidence>
<dbReference type="Gene3D" id="3.30.70.1430">
    <property type="entry name" value="Multidrug efflux transporter AcrB pore domain"/>
    <property type="match status" value="2"/>
</dbReference>
<dbReference type="Proteomes" id="UP000093044">
    <property type="component" value="Chromosome"/>
</dbReference>
<dbReference type="GeneID" id="83058870"/>
<dbReference type="Gene3D" id="3.30.2090.10">
    <property type="entry name" value="Multidrug efflux transporter AcrB TolC docking domain, DN and DC subdomains"/>
    <property type="match status" value="2"/>
</dbReference>
<keyword evidence="2" id="KW-1185">Reference proteome</keyword>
<name>A0A1B2I7U2_9BACT</name>
<dbReference type="OrthoDB" id="8270at2"/>
<dbReference type="Gene3D" id="1.20.1640.10">
    <property type="entry name" value="Multidrug efflux transporter AcrB transmembrane domain"/>
    <property type="match status" value="2"/>
</dbReference>
<dbReference type="SUPFAM" id="SSF82866">
    <property type="entry name" value="Multidrug efflux transporter AcrB transmembrane domain"/>
    <property type="match status" value="2"/>
</dbReference>
<organism evidence="1 2">
    <name type="scientific">Cloacibacillus porcorum</name>
    <dbReference type="NCBI Taxonomy" id="1197717"/>
    <lineage>
        <taxon>Bacteria</taxon>
        <taxon>Thermotogati</taxon>
        <taxon>Synergistota</taxon>
        <taxon>Synergistia</taxon>
        <taxon>Synergistales</taxon>
        <taxon>Synergistaceae</taxon>
        <taxon>Cloacibacillus</taxon>
    </lineage>
</organism>
<dbReference type="PANTHER" id="PTHR32063">
    <property type="match status" value="1"/>
</dbReference>
<dbReference type="Pfam" id="PF00873">
    <property type="entry name" value="ACR_tran"/>
    <property type="match status" value="1"/>
</dbReference>
<dbReference type="RefSeq" id="WP_066747411.1">
    <property type="nucleotide sequence ID" value="NZ_CAUFKJ010000004.1"/>
</dbReference>
<dbReference type="InterPro" id="IPR027463">
    <property type="entry name" value="AcrB_DN_DC_subdom"/>
</dbReference>
<dbReference type="Gene3D" id="3.30.70.1440">
    <property type="entry name" value="Multidrug efflux transporter AcrB pore domain"/>
    <property type="match status" value="1"/>
</dbReference>
<proteinExistence type="predicted"/>